<gene>
    <name evidence="1" type="ORF">FHR37_002859</name>
    <name evidence="2" type="ORF">SAMN05421678_106259</name>
</gene>
<keyword evidence="4" id="KW-1185">Reference proteome</keyword>
<evidence type="ECO:0000313" key="3">
    <source>
        <dbReference type="Proteomes" id="UP000199052"/>
    </source>
</evidence>
<dbReference type="EMBL" id="FOOI01000006">
    <property type="protein sequence ID" value="SFG53242.1"/>
    <property type="molecule type" value="Genomic_DNA"/>
</dbReference>
<organism evidence="2 3">
    <name type="scientific">Actinopolymorpha cephalotaxi</name>
    <dbReference type="NCBI Taxonomy" id="504797"/>
    <lineage>
        <taxon>Bacteria</taxon>
        <taxon>Bacillati</taxon>
        <taxon>Actinomycetota</taxon>
        <taxon>Actinomycetes</taxon>
        <taxon>Propionibacteriales</taxon>
        <taxon>Actinopolymorphaceae</taxon>
        <taxon>Actinopolymorpha</taxon>
    </lineage>
</organism>
<protein>
    <submittedName>
        <fullName evidence="2">Uncharacterized protein</fullName>
    </submittedName>
</protein>
<dbReference type="AlphaFoldDB" id="A0A1I2SKP9"/>
<sequence length="274" mass="29934">MADQAAAVIYPELHTRMVSWWLCHAWRGLDLLEDTIENLWRWRIASGAVTGRALIEEAASLNDEARKLGEAWKTGKITPAGELSRPQAVRDTLAPILLHASFGSRTKESLATLQATNVLTLVKKLGKQTAGGENVLHWYDWLSDAAHPAFGSRIAYSSPPIGHQSRAVMMRVYARSPLSLVGKGSTQDLEPTIALAVADSLILSGKVITGLLEQSLALVDDFGLTTSAATLTRRSYWRNFVPTRGGRQCPCGRGRWSDCRHRWGGLAPVVATPN</sequence>
<accession>A0A1I2SKP9</accession>
<proteinExistence type="predicted"/>
<reference evidence="2 3" key="1">
    <citation type="submission" date="2016-10" db="EMBL/GenBank/DDBJ databases">
        <authorList>
            <person name="de Groot N.N."/>
        </authorList>
    </citation>
    <scope>NUCLEOTIDE SEQUENCE [LARGE SCALE GENOMIC DNA]</scope>
    <source>
        <strain evidence="2 3">CPCC 202808</strain>
    </source>
</reference>
<dbReference type="EMBL" id="JACBZA010000001">
    <property type="protein sequence ID" value="NYH84008.1"/>
    <property type="molecule type" value="Genomic_DNA"/>
</dbReference>
<evidence type="ECO:0000313" key="1">
    <source>
        <dbReference type="EMBL" id="NYH84008.1"/>
    </source>
</evidence>
<evidence type="ECO:0000313" key="4">
    <source>
        <dbReference type="Proteomes" id="UP000533017"/>
    </source>
</evidence>
<evidence type="ECO:0000313" key="2">
    <source>
        <dbReference type="EMBL" id="SFG53242.1"/>
    </source>
</evidence>
<name>A0A1I2SKP9_9ACTN</name>
<dbReference type="Proteomes" id="UP000199052">
    <property type="component" value="Unassembled WGS sequence"/>
</dbReference>
<reference evidence="1 4" key="2">
    <citation type="submission" date="2020-07" db="EMBL/GenBank/DDBJ databases">
        <title>Sequencing the genomes of 1000 actinobacteria strains.</title>
        <authorList>
            <person name="Klenk H.-P."/>
        </authorList>
    </citation>
    <scope>NUCLEOTIDE SEQUENCE [LARGE SCALE GENOMIC DNA]</scope>
    <source>
        <strain evidence="1 4">DSM 45117</strain>
    </source>
</reference>
<dbReference type="Proteomes" id="UP000533017">
    <property type="component" value="Unassembled WGS sequence"/>
</dbReference>